<sequence>MATLDDRPFSKDYRRVKHTHLVTLFSSLTLYYFPSGLINQSVITGGLIVICLAGPWFMKVKRRGLKKMEGLGSIESWEFGYLYQARSWARNPSPPLNVHWPIQWILDALLFSELKLLELRGLDATLYSRFLRGCAWFTLVHSLTTVAILLPVHVHFAGPDASVASMTRASISALVETETGHNLLWIHLILLFWITFSWIGTLAWISYGAFKYRALVIERAVARRESEELGDKYSQYHPHPQPQHLFSTLPSLDKDRSNRGIRLRTVMVTNIPPSLRSEKDLGEYFQHYLSQPVSKSLPVPFPLIDSRPGIANKVRSIFVRAAQRSTQSPVHPTDCNSRDNSLTGAGQREAGTRETNNAPMIDRVVIARKMTELASLLDRREEVLKKLETAHIHLAKRVLGAVRLEMLCRGGRRALTQRISLNVHSRRTASEAETAASEMDVLVRELGLFVEEFDLLDGPCPETSWKFWRLREQRASINLPEPGGTRTVWDALHTLPRAMLDQYQPLMHLSVLFRDKSVPAIDYYTAKLGLITSLIAENRAKSATQYDPVSTAFVTFRDPKDALKAYSMLAAHPNNILSCQTTMAPCYEDLNWMRIMKSTYKAEFLKDWVVNIGVWGFTIFWLFPLSLFVGLISIQNISVYWPSLFAYISHHPWEEEVIQSFVPTVIVSLLTLLIPVLLLLIAKKAHTIVALSHLHDRIMARYYKFLIVNILVFFCVGTAALQSFLLSFTSGANSTQSIVNIVASSFPTAGPFYVGWMIFTTGIHSALEAALFGLPLISYLSTRQAVVPRQRAVGIRPRTFNYFYWLPNHLLVFEVIIVFSILNPLVVPFGCVYFVIDSTVIRNQFVHVYAKVYEANGKVILIRLVRYSLDGVILLQVVFLAYMAVLKIKANVAVTAVLIAFTAFIKLGMTRIIRYRFKRDDLVEAEIICGTGKSDEEGERAVDVVLEEYERMRALPTSSRLWRTWKNLSFGYSTHRIHAHHGTRKRVNPFSRPRATCVPQVDDKLLNARRSSSPADMTMGMSPVSPHEKISEVPTSRPRQSQVPVRVPMERGPVLLPAPRALVVPHPPVPAWDDEPDPDTPYDNPYYSAPIGSSLWLPRNPCGILDLDDTVDVRRALTTVEVAGELGQWQAMNQHPGPSESPPTPSPLVTSPEHEDLPHSPSLATSGTETISLPPRIESRVDDPAEFDRELEISPHRPLSFFGSRSSTQRSTIGATSYFNVRSVGLGGDIERGQGSLPMGSRTMMSSFSLDPRSRKRGTSMEEVVEPDISSQAHGMRPESGAPPALLPYHVEPSAVTMQEAVQAEVIAEEQEVTDARLREETHDAELSMHRRPWYERWAFAQPAE</sequence>
<proteinExistence type="predicted"/>
<dbReference type="EMBL" id="MU273471">
    <property type="protein sequence ID" value="KAI0036449.1"/>
    <property type="molecule type" value="Genomic_DNA"/>
</dbReference>
<reference evidence="1" key="1">
    <citation type="submission" date="2021-02" db="EMBL/GenBank/DDBJ databases">
        <authorList>
            <consortium name="DOE Joint Genome Institute"/>
            <person name="Ahrendt S."/>
            <person name="Looney B.P."/>
            <person name="Miyauchi S."/>
            <person name="Morin E."/>
            <person name="Drula E."/>
            <person name="Courty P.E."/>
            <person name="Chicoki N."/>
            <person name="Fauchery L."/>
            <person name="Kohler A."/>
            <person name="Kuo A."/>
            <person name="Labutti K."/>
            <person name="Pangilinan J."/>
            <person name="Lipzen A."/>
            <person name="Riley R."/>
            <person name="Andreopoulos W."/>
            <person name="He G."/>
            <person name="Johnson J."/>
            <person name="Barry K.W."/>
            <person name="Grigoriev I.V."/>
            <person name="Nagy L."/>
            <person name="Hibbett D."/>
            <person name="Henrissat B."/>
            <person name="Matheny P.B."/>
            <person name="Labbe J."/>
            <person name="Martin F."/>
        </authorList>
    </citation>
    <scope>NUCLEOTIDE SEQUENCE</scope>
    <source>
        <strain evidence="1">EC-137</strain>
    </source>
</reference>
<dbReference type="Proteomes" id="UP000814128">
    <property type="component" value="Unassembled WGS sequence"/>
</dbReference>
<keyword evidence="2" id="KW-1185">Reference proteome</keyword>
<reference evidence="1" key="2">
    <citation type="journal article" date="2022" name="New Phytol.">
        <title>Evolutionary transition to the ectomycorrhizal habit in the genomes of a hyperdiverse lineage of mushroom-forming fungi.</title>
        <authorList>
            <person name="Looney B."/>
            <person name="Miyauchi S."/>
            <person name="Morin E."/>
            <person name="Drula E."/>
            <person name="Courty P.E."/>
            <person name="Kohler A."/>
            <person name="Kuo A."/>
            <person name="LaButti K."/>
            <person name="Pangilinan J."/>
            <person name="Lipzen A."/>
            <person name="Riley R."/>
            <person name="Andreopoulos W."/>
            <person name="He G."/>
            <person name="Johnson J."/>
            <person name="Nolan M."/>
            <person name="Tritt A."/>
            <person name="Barry K.W."/>
            <person name="Grigoriev I.V."/>
            <person name="Nagy L.G."/>
            <person name="Hibbett D."/>
            <person name="Henrissat B."/>
            <person name="Matheny P.B."/>
            <person name="Labbe J."/>
            <person name="Martin F.M."/>
        </authorList>
    </citation>
    <scope>NUCLEOTIDE SEQUENCE</scope>
    <source>
        <strain evidence="1">EC-137</strain>
    </source>
</reference>
<protein>
    <submittedName>
        <fullName evidence="1">Uncharacterized protein</fullName>
    </submittedName>
</protein>
<name>A0ACB8QX93_9AGAM</name>
<comment type="caution">
    <text evidence="1">The sequence shown here is derived from an EMBL/GenBank/DDBJ whole genome shotgun (WGS) entry which is preliminary data.</text>
</comment>
<evidence type="ECO:0000313" key="1">
    <source>
        <dbReference type="EMBL" id="KAI0036449.1"/>
    </source>
</evidence>
<evidence type="ECO:0000313" key="2">
    <source>
        <dbReference type="Proteomes" id="UP000814128"/>
    </source>
</evidence>
<gene>
    <name evidence="1" type="ORF">K488DRAFT_41147</name>
</gene>
<accession>A0ACB8QX93</accession>
<organism evidence="1 2">
    <name type="scientific">Vararia minispora EC-137</name>
    <dbReference type="NCBI Taxonomy" id="1314806"/>
    <lineage>
        <taxon>Eukaryota</taxon>
        <taxon>Fungi</taxon>
        <taxon>Dikarya</taxon>
        <taxon>Basidiomycota</taxon>
        <taxon>Agaricomycotina</taxon>
        <taxon>Agaricomycetes</taxon>
        <taxon>Russulales</taxon>
        <taxon>Lachnocladiaceae</taxon>
        <taxon>Vararia</taxon>
    </lineage>
</organism>